<dbReference type="AlphaFoldDB" id="A0A2W5U3E7"/>
<accession>A0A2W5U3E7</accession>
<reference evidence="3 4" key="1">
    <citation type="submission" date="2017-08" db="EMBL/GenBank/DDBJ databases">
        <title>Infants hospitalized years apart are colonized by the same room-sourced microbial strains.</title>
        <authorList>
            <person name="Brooks B."/>
            <person name="Olm M.R."/>
            <person name="Firek B.A."/>
            <person name="Baker R."/>
            <person name="Thomas B.C."/>
            <person name="Morowitz M.J."/>
            <person name="Banfield J.F."/>
        </authorList>
    </citation>
    <scope>NUCLEOTIDE SEQUENCE [LARGE SCALE GENOMIC DNA]</scope>
    <source>
        <strain evidence="3">S2_003_000_R1_3</strain>
    </source>
</reference>
<dbReference type="RefSeq" id="WP_303735686.1">
    <property type="nucleotide sequence ID" value="NZ_CAKZHK010000004.1"/>
</dbReference>
<dbReference type="SUPFAM" id="SSF53850">
    <property type="entry name" value="Periplasmic binding protein-like II"/>
    <property type="match status" value="1"/>
</dbReference>
<dbReference type="PANTHER" id="PTHR30290:SF83">
    <property type="entry name" value="ABC TRANSPORTER SUBSTRATE-BINDING PROTEIN"/>
    <property type="match status" value="1"/>
</dbReference>
<dbReference type="GO" id="GO:0043190">
    <property type="term" value="C:ATP-binding cassette (ABC) transporter complex"/>
    <property type="evidence" value="ECO:0007669"/>
    <property type="project" value="InterPro"/>
</dbReference>
<evidence type="ECO:0000259" key="2">
    <source>
        <dbReference type="Pfam" id="PF00496"/>
    </source>
</evidence>
<sequence>MRLRSVAAAIATLALSATGLVACGDGGGTTLDGAGDPNIVRTAASEPQNGLITTNTNESNGSQVLELLYRGLVSYDENGKAHNQVADSITANPDSTEFTVRLKDGWTFTDGTPVTADSFIDAWNYGAAGKNAQKQQDFFSNIKGFDDVKDPSSSVEKLSGLQKVNDKEFTITLSDPDSQFPISLDATPFFPLPQSFFDDPKSFGEHPVGNGPYKLDGQNAWTHNSSIRTVKNDKYAGDDKPKNGGVTFKLYENLDTAYTDLQAGNLDIIGQTVPPTAMQTFKDDFPSTHLVKPIASNGGFVIPQWLDHFGNDEEGHLRRQAISMAINRKQISDKIMNGTRVPAKDFTATTLGDVPNVEGSDVLDYNPDKAKELWKKADEIKPYSGKLEIAYNSDGGHKEWVEAVSNSIHNVLGIDATGKAYPNFKALRNEVSSGSIHTAFRSGWQADFPSQANFLQPQFATNGASNDGKYTNAEFDNLLKDASKESDQKKAQEIYAKAQAILMRELPEIPLFYYTASAAWTTSLSNVNYDWKGVPIFTEIMKS</sequence>
<dbReference type="Proteomes" id="UP000249432">
    <property type="component" value="Unassembled WGS sequence"/>
</dbReference>
<dbReference type="GO" id="GO:1904680">
    <property type="term" value="F:peptide transmembrane transporter activity"/>
    <property type="evidence" value="ECO:0007669"/>
    <property type="project" value="TreeGrafter"/>
</dbReference>
<dbReference type="Gene3D" id="3.90.76.10">
    <property type="entry name" value="Dipeptide-binding Protein, Domain 1"/>
    <property type="match status" value="1"/>
</dbReference>
<dbReference type="GO" id="GO:0015833">
    <property type="term" value="P:peptide transport"/>
    <property type="evidence" value="ECO:0007669"/>
    <property type="project" value="TreeGrafter"/>
</dbReference>
<dbReference type="EMBL" id="QFRA01000051">
    <property type="protein sequence ID" value="PZR03218.1"/>
    <property type="molecule type" value="Genomic_DNA"/>
</dbReference>
<dbReference type="PIRSF" id="PIRSF002741">
    <property type="entry name" value="MppA"/>
    <property type="match status" value="1"/>
</dbReference>
<feature type="domain" description="Solute-binding protein family 5" evidence="2">
    <location>
        <begin position="82"/>
        <end position="465"/>
    </location>
</feature>
<feature type="chain" id="PRO_5038902594" evidence="1">
    <location>
        <begin position="23"/>
        <end position="543"/>
    </location>
</feature>
<dbReference type="Gene3D" id="3.10.105.10">
    <property type="entry name" value="Dipeptide-binding Protein, Domain 3"/>
    <property type="match status" value="1"/>
</dbReference>
<dbReference type="CDD" id="cd00995">
    <property type="entry name" value="PBP2_NikA_DppA_OppA_like"/>
    <property type="match status" value="1"/>
</dbReference>
<dbReference type="GO" id="GO:0042597">
    <property type="term" value="C:periplasmic space"/>
    <property type="evidence" value="ECO:0007669"/>
    <property type="project" value="UniProtKB-ARBA"/>
</dbReference>
<gene>
    <name evidence="3" type="ORF">DI525_10765</name>
</gene>
<name>A0A2W5U3E7_9CORY</name>
<dbReference type="Gene3D" id="3.40.190.10">
    <property type="entry name" value="Periplasmic binding protein-like II"/>
    <property type="match status" value="1"/>
</dbReference>
<comment type="caution">
    <text evidence="3">The sequence shown here is derived from an EMBL/GenBank/DDBJ whole genome shotgun (WGS) entry which is preliminary data.</text>
</comment>
<evidence type="ECO:0000256" key="1">
    <source>
        <dbReference type="SAM" id="SignalP"/>
    </source>
</evidence>
<keyword evidence="1" id="KW-0732">Signal</keyword>
<protein>
    <submittedName>
        <fullName evidence="3">ABC transporter substrate-binding protein</fullName>
    </submittedName>
</protein>
<dbReference type="InterPro" id="IPR039424">
    <property type="entry name" value="SBP_5"/>
</dbReference>
<organism evidence="3 4">
    <name type="scientific">Corynebacterium kroppenstedtii</name>
    <dbReference type="NCBI Taxonomy" id="161879"/>
    <lineage>
        <taxon>Bacteria</taxon>
        <taxon>Bacillati</taxon>
        <taxon>Actinomycetota</taxon>
        <taxon>Actinomycetes</taxon>
        <taxon>Mycobacteriales</taxon>
        <taxon>Corynebacteriaceae</taxon>
        <taxon>Corynebacterium</taxon>
    </lineage>
</organism>
<proteinExistence type="predicted"/>
<feature type="signal peptide" evidence="1">
    <location>
        <begin position="1"/>
        <end position="22"/>
    </location>
</feature>
<dbReference type="PROSITE" id="PS51257">
    <property type="entry name" value="PROKAR_LIPOPROTEIN"/>
    <property type="match status" value="1"/>
</dbReference>
<evidence type="ECO:0000313" key="4">
    <source>
        <dbReference type="Proteomes" id="UP000249432"/>
    </source>
</evidence>
<dbReference type="InterPro" id="IPR000914">
    <property type="entry name" value="SBP_5_dom"/>
</dbReference>
<dbReference type="PANTHER" id="PTHR30290">
    <property type="entry name" value="PERIPLASMIC BINDING COMPONENT OF ABC TRANSPORTER"/>
    <property type="match status" value="1"/>
</dbReference>
<dbReference type="Pfam" id="PF00496">
    <property type="entry name" value="SBP_bac_5"/>
    <property type="match status" value="1"/>
</dbReference>
<evidence type="ECO:0000313" key="3">
    <source>
        <dbReference type="EMBL" id="PZR03218.1"/>
    </source>
</evidence>
<dbReference type="InterPro" id="IPR030678">
    <property type="entry name" value="Peptide/Ni-bd"/>
</dbReference>